<organism evidence="1 2">
    <name type="scientific">Gnathostoma spinigerum</name>
    <dbReference type="NCBI Taxonomy" id="75299"/>
    <lineage>
        <taxon>Eukaryota</taxon>
        <taxon>Metazoa</taxon>
        <taxon>Ecdysozoa</taxon>
        <taxon>Nematoda</taxon>
        <taxon>Chromadorea</taxon>
        <taxon>Rhabditida</taxon>
        <taxon>Spirurina</taxon>
        <taxon>Gnathostomatomorpha</taxon>
        <taxon>Gnathostomatoidea</taxon>
        <taxon>Gnathostomatidae</taxon>
        <taxon>Gnathostoma</taxon>
    </lineage>
</organism>
<keyword evidence="2" id="KW-1185">Reference proteome</keyword>
<dbReference type="EMBL" id="JBGFUD010006123">
    <property type="protein sequence ID" value="MFH4980812.1"/>
    <property type="molecule type" value="Genomic_DNA"/>
</dbReference>
<sequence>MIGVVLSNQEITKRFWCCYWQQTGRSEKISEEPAWIKESYGERPRFSSSRRMSNVTMTTAWTISIALRRQIPLHPSKRIIK</sequence>
<gene>
    <name evidence="1" type="ORF">AB6A40_007521</name>
</gene>
<proteinExistence type="predicted"/>
<reference evidence="1 2" key="1">
    <citation type="submission" date="2024-08" db="EMBL/GenBank/DDBJ databases">
        <title>Gnathostoma spinigerum genome.</title>
        <authorList>
            <person name="Gonzalez-Bertolin B."/>
            <person name="Monzon S."/>
            <person name="Zaballos A."/>
            <person name="Jimenez P."/>
            <person name="Dekumyoy P."/>
            <person name="Varona S."/>
            <person name="Cuesta I."/>
            <person name="Sumanam S."/>
            <person name="Adisakwattana P."/>
            <person name="Gasser R.B."/>
            <person name="Hernandez-Gonzalez A."/>
            <person name="Young N.D."/>
            <person name="Perteguer M.J."/>
        </authorList>
    </citation>
    <scope>NUCLEOTIDE SEQUENCE [LARGE SCALE GENOMIC DNA]</scope>
    <source>
        <strain evidence="1">AL3</strain>
        <tissue evidence="1">Liver</tissue>
    </source>
</reference>
<evidence type="ECO:0000313" key="2">
    <source>
        <dbReference type="Proteomes" id="UP001608902"/>
    </source>
</evidence>
<name>A0ABD6EW59_9BILA</name>
<accession>A0ABD6EW59</accession>
<evidence type="ECO:0000313" key="1">
    <source>
        <dbReference type="EMBL" id="MFH4980812.1"/>
    </source>
</evidence>
<protein>
    <submittedName>
        <fullName evidence="1">Uncharacterized protein</fullName>
    </submittedName>
</protein>
<comment type="caution">
    <text evidence="1">The sequence shown here is derived from an EMBL/GenBank/DDBJ whole genome shotgun (WGS) entry which is preliminary data.</text>
</comment>
<dbReference type="Proteomes" id="UP001608902">
    <property type="component" value="Unassembled WGS sequence"/>
</dbReference>
<dbReference type="AlphaFoldDB" id="A0ABD6EW59"/>